<gene>
    <name evidence="1" type="ORF">UV20_C0009G0015</name>
</gene>
<organism evidence="1 2">
    <name type="scientific">Candidatus Magasanikbacteria bacterium GW2011_GWA2_42_32</name>
    <dbReference type="NCBI Taxonomy" id="1619039"/>
    <lineage>
        <taxon>Bacteria</taxon>
        <taxon>Candidatus Magasanikiibacteriota</taxon>
    </lineage>
</organism>
<accession>A0A0G1CCW9</accession>
<sequence length="259" mass="26925">MAANEEIKVVISAENKTGGAFNNVGDGLGRLKGLAAGLATTLGVSLAGAFAAATSFAKASFDAFVEAEKEMAIANKALSNSLDKLSGDDLVNLKNQLGVTTDLMAGLKEKMSEVGKSAIKLAFDDEAASLAFAKLFQVTKDAKQAQEDVKLAMDLAAFSGRSLEEATSALMKVHAGGTRILKEFGIAVQEGTSVEDALALTHDKVRGAAETMANTTAGKLEQLSIVWTNLKEDVGAAVAEGITPFITELSVGSFYNNSR</sequence>
<evidence type="ECO:0000313" key="2">
    <source>
        <dbReference type="Proteomes" id="UP000034837"/>
    </source>
</evidence>
<protein>
    <submittedName>
        <fullName evidence="1">Uncharacterized protein</fullName>
    </submittedName>
</protein>
<dbReference type="Proteomes" id="UP000034837">
    <property type="component" value="Unassembled WGS sequence"/>
</dbReference>
<dbReference type="EMBL" id="LCDO01000009">
    <property type="protein sequence ID" value="KKS56536.1"/>
    <property type="molecule type" value="Genomic_DNA"/>
</dbReference>
<comment type="caution">
    <text evidence="1">The sequence shown here is derived from an EMBL/GenBank/DDBJ whole genome shotgun (WGS) entry which is preliminary data.</text>
</comment>
<name>A0A0G1CCW9_9BACT</name>
<evidence type="ECO:0000313" key="1">
    <source>
        <dbReference type="EMBL" id="KKS56536.1"/>
    </source>
</evidence>
<dbReference type="AlphaFoldDB" id="A0A0G1CCW9"/>
<proteinExistence type="predicted"/>
<reference evidence="1 2" key="1">
    <citation type="journal article" date="2015" name="Nature">
        <title>rRNA introns, odd ribosomes, and small enigmatic genomes across a large radiation of phyla.</title>
        <authorList>
            <person name="Brown C.T."/>
            <person name="Hug L.A."/>
            <person name="Thomas B.C."/>
            <person name="Sharon I."/>
            <person name="Castelle C.J."/>
            <person name="Singh A."/>
            <person name="Wilkins M.J."/>
            <person name="Williams K.H."/>
            <person name="Banfield J.F."/>
        </authorList>
    </citation>
    <scope>NUCLEOTIDE SEQUENCE [LARGE SCALE GENOMIC DNA]</scope>
</reference>